<dbReference type="Proteomes" id="UP000225277">
    <property type="component" value="Unassembled WGS sequence"/>
</dbReference>
<feature type="transmembrane region" description="Helical" evidence="6">
    <location>
        <begin position="208"/>
        <end position="229"/>
    </location>
</feature>
<reference evidence="8 9" key="1">
    <citation type="submission" date="2016-03" db="EMBL/GenBank/DDBJ databases">
        <authorList>
            <person name="Ploux O."/>
        </authorList>
    </citation>
    <scope>NUCLEOTIDE SEQUENCE [LARGE SCALE GENOMIC DNA]</scope>
    <source>
        <strain evidence="8 9">URUG2</strain>
    </source>
</reference>
<evidence type="ECO:0000259" key="7">
    <source>
        <dbReference type="Pfam" id="PF20684"/>
    </source>
</evidence>
<name>A0A2D3VHL1_9PEZI</name>
<sequence>MDSTAPMIDRGQRVLAITWGTWSPAALIVCLRVYARLRSKAFGFDDGCIILALLISLLGAVCNVFEVHYGFGKSVSALTENGVEHLVHWAYVSEIQAVVGVMITKISVCWFVLRLLGPTHRWMRMVIWACMGLSFATALMYVLSQAFVCIPLEAYWNPRVHGRCISKQTISDILLPTNITNVVTEFTCAALPFYLISHLQMKSSDKKLLLVLIAFGFLDASTSIAQAVLVREYATASGPDLVYPTYWVIVNQNFSIVVASAPGCWHFIRLMNGHVKQIRSSSQKTTSTSSSQRRLGVNKASVALKKIEDRQYSMGDHKYGELDDRSVATSV</sequence>
<evidence type="ECO:0000256" key="1">
    <source>
        <dbReference type="ARBA" id="ARBA00004141"/>
    </source>
</evidence>
<evidence type="ECO:0000313" key="9">
    <source>
        <dbReference type="Proteomes" id="UP000225277"/>
    </source>
</evidence>
<dbReference type="PANTHER" id="PTHR33048">
    <property type="entry name" value="PTH11-LIKE INTEGRAL MEMBRANE PROTEIN (AFU_ORTHOLOGUE AFUA_5G11245)"/>
    <property type="match status" value="1"/>
</dbReference>
<dbReference type="PANTHER" id="PTHR33048:SF47">
    <property type="entry name" value="INTEGRAL MEMBRANE PROTEIN-RELATED"/>
    <property type="match status" value="1"/>
</dbReference>
<dbReference type="GeneID" id="35606304"/>
<comment type="subcellular location">
    <subcellularLocation>
        <location evidence="1">Membrane</location>
        <topology evidence="1">Multi-pass membrane protein</topology>
    </subcellularLocation>
</comment>
<dbReference type="GO" id="GO:0016020">
    <property type="term" value="C:membrane"/>
    <property type="evidence" value="ECO:0007669"/>
    <property type="project" value="UniProtKB-SubCell"/>
</dbReference>
<feature type="transmembrane region" description="Helical" evidence="6">
    <location>
        <begin position="16"/>
        <end position="35"/>
    </location>
</feature>
<dbReference type="InterPro" id="IPR049326">
    <property type="entry name" value="Rhodopsin_dom_fungi"/>
</dbReference>
<feature type="transmembrane region" description="Helical" evidence="6">
    <location>
        <begin position="125"/>
        <end position="148"/>
    </location>
</feature>
<evidence type="ECO:0000313" key="8">
    <source>
        <dbReference type="EMBL" id="CZT25545.1"/>
    </source>
</evidence>
<keyword evidence="2 6" id="KW-0812">Transmembrane</keyword>
<accession>A0A2D3VHL1</accession>
<dbReference type="AlphaFoldDB" id="A0A2D3VHL1"/>
<evidence type="ECO:0000256" key="6">
    <source>
        <dbReference type="SAM" id="Phobius"/>
    </source>
</evidence>
<evidence type="ECO:0000256" key="3">
    <source>
        <dbReference type="ARBA" id="ARBA00022989"/>
    </source>
</evidence>
<dbReference type="STRING" id="112498.A0A2D3VHL1"/>
<dbReference type="RefSeq" id="XP_023632268.1">
    <property type="nucleotide sequence ID" value="XM_023776500.1"/>
</dbReference>
<dbReference type="EMBL" id="FJUY01000028">
    <property type="protein sequence ID" value="CZT25545.1"/>
    <property type="molecule type" value="Genomic_DNA"/>
</dbReference>
<gene>
    <name evidence="8" type="ORF">RCC_11278</name>
</gene>
<feature type="transmembrane region" description="Helical" evidence="6">
    <location>
        <begin position="179"/>
        <end position="196"/>
    </location>
</feature>
<feature type="transmembrane region" description="Helical" evidence="6">
    <location>
        <begin position="89"/>
        <end position="113"/>
    </location>
</feature>
<protein>
    <recommendedName>
        <fullName evidence="7">Rhodopsin domain-containing protein</fullName>
    </recommendedName>
</protein>
<feature type="domain" description="Rhodopsin" evidence="7">
    <location>
        <begin position="31"/>
        <end position="269"/>
    </location>
</feature>
<dbReference type="Pfam" id="PF20684">
    <property type="entry name" value="Fung_rhodopsin"/>
    <property type="match status" value="1"/>
</dbReference>
<dbReference type="InterPro" id="IPR052337">
    <property type="entry name" value="SAT4-like"/>
</dbReference>
<evidence type="ECO:0000256" key="2">
    <source>
        <dbReference type="ARBA" id="ARBA00022692"/>
    </source>
</evidence>
<comment type="similarity">
    <text evidence="5">Belongs to the SAT4 family.</text>
</comment>
<evidence type="ECO:0000256" key="5">
    <source>
        <dbReference type="ARBA" id="ARBA00038359"/>
    </source>
</evidence>
<feature type="transmembrane region" description="Helical" evidence="6">
    <location>
        <begin position="249"/>
        <end position="268"/>
    </location>
</feature>
<evidence type="ECO:0000256" key="4">
    <source>
        <dbReference type="ARBA" id="ARBA00023136"/>
    </source>
</evidence>
<keyword evidence="3 6" id="KW-1133">Transmembrane helix</keyword>
<keyword evidence="9" id="KW-1185">Reference proteome</keyword>
<keyword evidence="4 6" id="KW-0472">Membrane</keyword>
<proteinExistence type="inferred from homology"/>
<dbReference type="OrthoDB" id="3934549at2759"/>
<organism evidence="8 9">
    <name type="scientific">Ramularia collo-cygni</name>
    <dbReference type="NCBI Taxonomy" id="112498"/>
    <lineage>
        <taxon>Eukaryota</taxon>
        <taxon>Fungi</taxon>
        <taxon>Dikarya</taxon>
        <taxon>Ascomycota</taxon>
        <taxon>Pezizomycotina</taxon>
        <taxon>Dothideomycetes</taxon>
        <taxon>Dothideomycetidae</taxon>
        <taxon>Mycosphaerellales</taxon>
        <taxon>Mycosphaerellaceae</taxon>
        <taxon>Ramularia</taxon>
    </lineage>
</organism>
<feature type="transmembrane region" description="Helical" evidence="6">
    <location>
        <begin position="47"/>
        <end position="69"/>
    </location>
</feature>